<evidence type="ECO:0000313" key="10">
    <source>
        <dbReference type="Proteomes" id="UP000694403"/>
    </source>
</evidence>
<evidence type="ECO:0000313" key="9">
    <source>
        <dbReference type="Ensembl" id="ENSCSRP00000022137.1"/>
    </source>
</evidence>
<dbReference type="FunFam" id="3.40.50.300:FF:001039">
    <property type="entry name" value="ATP-dependent RNA helicase DDX60"/>
    <property type="match status" value="1"/>
</dbReference>
<evidence type="ECO:0000256" key="2">
    <source>
        <dbReference type="ARBA" id="ARBA00022801"/>
    </source>
</evidence>
<dbReference type="PANTHER" id="PTHR44533:SF5">
    <property type="entry name" value="DEXD_H-BOX HELICASE 60"/>
    <property type="match status" value="1"/>
</dbReference>
<dbReference type="InterPro" id="IPR052431">
    <property type="entry name" value="SKI2_subfamily_helicases"/>
</dbReference>
<evidence type="ECO:0000256" key="6">
    <source>
        <dbReference type="SAM" id="MobiDB-lite"/>
    </source>
</evidence>
<accession>A0A8C3T0G6</accession>
<dbReference type="CDD" id="cd18025">
    <property type="entry name" value="DEXHc_DDX60"/>
    <property type="match status" value="1"/>
</dbReference>
<organism evidence="9 10">
    <name type="scientific">Chelydra serpentina</name>
    <name type="common">Snapping turtle</name>
    <name type="synonym">Testudo serpentina</name>
    <dbReference type="NCBI Taxonomy" id="8475"/>
    <lineage>
        <taxon>Eukaryota</taxon>
        <taxon>Metazoa</taxon>
        <taxon>Chordata</taxon>
        <taxon>Craniata</taxon>
        <taxon>Vertebrata</taxon>
        <taxon>Euteleostomi</taxon>
        <taxon>Archelosauria</taxon>
        <taxon>Testudinata</taxon>
        <taxon>Testudines</taxon>
        <taxon>Cryptodira</taxon>
        <taxon>Durocryptodira</taxon>
        <taxon>Americhelydia</taxon>
        <taxon>Chelydroidea</taxon>
        <taxon>Chelydridae</taxon>
        <taxon>Chelydra</taxon>
    </lineage>
</organism>
<reference evidence="9" key="1">
    <citation type="submission" date="2025-08" db="UniProtKB">
        <authorList>
            <consortium name="Ensembl"/>
        </authorList>
    </citation>
    <scope>IDENTIFICATION</scope>
</reference>
<dbReference type="PROSITE" id="PS51194">
    <property type="entry name" value="HELICASE_CTER"/>
    <property type="match status" value="1"/>
</dbReference>
<dbReference type="GO" id="GO:0005524">
    <property type="term" value="F:ATP binding"/>
    <property type="evidence" value="ECO:0007669"/>
    <property type="project" value="UniProtKB-KW"/>
</dbReference>
<dbReference type="GO" id="GO:0003676">
    <property type="term" value="F:nucleic acid binding"/>
    <property type="evidence" value="ECO:0007669"/>
    <property type="project" value="InterPro"/>
</dbReference>
<sequence>MNEEECWQLMTDFRIMLILFLFSFRYVSLLNDFVESEFFVIDGDSLLLKYLCKKRQYLPFFYLVECFLLDFTQKGAKYVIVFFKDVEQMYFSYPIFLFHRTALIQHLKCNTDIVIHTEFSNCFSPEWQIFLKESYPYFVITSDIGLTALQEDYLHIFIAHTLSKKINVVLTSGQESDALRIYGYYVQNAYKHRSFFQQVNCNTSSLWILNRKNVPFISLAELKTTKSKSLRHLWPEGSDIRCIVCVLTCTVGLKMYSNMLKNAKVSEETKKQLTKNFTLTLEEATDLCRMQCLTVVFLLHLPLSQRARIRIINSCWTKQVLPFIIMQQHCAYFVLKQLNDESDWQLDLTHLPDLRDNSLLKNLSHYYEIEYCSGLNLELGKKMKSEYQYLWNTVTKLAASCDFGDAFPVRTTLQLFLEQKQMLFKEPKEEIPSIGLIPVKSDLVEDYAGAVLTDLPILSSNDPAVTSLNKQTEFDELRHWHSGKPLSDDYDRTKCSNDAKSKGPKERRGIQKLQSYYRLYGTSLEGNISKTIVTQVDVPLVPTSTKAAKSKAEIIAEENQKRLEAKEEKKEQEQWSALSVSIEREIKENFTCGINRLENFLKTCQSNSVKFTAEMAGLNVCLEVWKEHCRNQGKNARDLSIAVQVMRRIHILLEKHQELLKKSHVQKLSRCLKYLGFENLACSLSRQIIESDNEKIAKYTTEMGAARFQLQYMGCYLFREERKDPDPRVQHFIPDTWQRELLDVVDSNESAVIVAPTSSGKTYASYYCMEKVLKESNEGVVVYVSPTKALVNQVMGTIYNRFTKTLPHGLVVGGTFTRDYRHDTFNCQILVTVPQCLEILLLSPHRQDWVKRIRYVIFDEVHCLGGEIGAEVWEHLLVMIRCPFLALSATISNPEHLTEWLQSVKRYWQLAESTIEENPGSSTTAKKCTRKQKLQKTKKSYSVRLVLHGERYNDLEKYVCSLKDNDFVIDHYHPCAALTVSHIEKYGIPSDIAFSPRESIHLYDMMAKVWEEWPRLQELDPEEFTSFKNKIVITKADAKNYEQELKKELINWIILGQREKVTKNVRSVNKILIQYNFEILIYEMILHWNEKQHLKKRLEKLTKVPPDSTYANSKAVDKETLMEIFHRIRFQRKSFQLRMLAQKGIGYHHASMAYKERQVVEMLFRMGYIRVVTATGSLALGINMPCKSVVFSEDSVFLDALNYRQMSGRAGRRGQDMIGSVFFYDIPLPKVEKLIKSNVPQLKGQFPLSISLVLRLMLLAAKADDQADARAKVLSVLKHSLLSFKEPRNTEMLKIYFIFSLQFLVKEGYLDQEGNPMGFTGLVTHLHYHEPSNFVIVSFLVKGLFHKLCQPVENGEVEGSQSVEEPGSTIAHSLPEPAMEPQIPESHHSFAVSKFCETHRQSVYFTHKECDNSELTSHLMNSTKSIASVSPFTCLSGTVDQDLFDAENAVLRTIGVNVKNAPLCWLEKYDNQGRRMPLNAYALDFFKHGSLIALTTDNWYFLVIAFKVWFTSLNLSLLVKLCKASCPIYSLPCSQLLIQSLPYCHAASQI</sequence>
<feature type="coiled-coil region" evidence="5">
    <location>
        <begin position="549"/>
        <end position="576"/>
    </location>
</feature>
<dbReference type="Pfam" id="PF26076">
    <property type="entry name" value="WHD_DDX60"/>
    <property type="match status" value="1"/>
</dbReference>
<evidence type="ECO:0000259" key="8">
    <source>
        <dbReference type="PROSITE" id="PS51194"/>
    </source>
</evidence>
<dbReference type="SMART" id="SM00487">
    <property type="entry name" value="DEXDc"/>
    <property type="match status" value="1"/>
</dbReference>
<dbReference type="GO" id="GO:0004386">
    <property type="term" value="F:helicase activity"/>
    <property type="evidence" value="ECO:0007669"/>
    <property type="project" value="UniProtKB-KW"/>
</dbReference>
<evidence type="ECO:0000256" key="1">
    <source>
        <dbReference type="ARBA" id="ARBA00022741"/>
    </source>
</evidence>
<evidence type="ECO:0000259" key="7">
    <source>
        <dbReference type="PROSITE" id="PS51192"/>
    </source>
</evidence>
<dbReference type="InterPro" id="IPR055124">
    <property type="entry name" value="PIN-like_DDX60"/>
</dbReference>
<dbReference type="GO" id="GO:0005737">
    <property type="term" value="C:cytoplasm"/>
    <property type="evidence" value="ECO:0007669"/>
    <property type="project" value="TreeGrafter"/>
</dbReference>
<proteinExistence type="predicted"/>
<evidence type="ECO:0000256" key="4">
    <source>
        <dbReference type="ARBA" id="ARBA00022840"/>
    </source>
</evidence>
<feature type="domain" description="Helicase C-terminal" evidence="8">
    <location>
        <begin position="1093"/>
        <end position="1254"/>
    </location>
</feature>
<evidence type="ECO:0008006" key="11">
    <source>
        <dbReference type="Google" id="ProtNLM"/>
    </source>
</evidence>
<dbReference type="InterPro" id="IPR011545">
    <property type="entry name" value="DEAD/DEAH_box_helicase_dom"/>
</dbReference>
<keyword evidence="1" id="KW-0547">Nucleotide-binding</keyword>
<keyword evidence="5" id="KW-0175">Coiled coil</keyword>
<dbReference type="Proteomes" id="UP000694403">
    <property type="component" value="Unplaced"/>
</dbReference>
<dbReference type="PANTHER" id="PTHR44533">
    <property type="entry name" value="DEAD/H RNA HELICASE, PUTATIVE-RELATED"/>
    <property type="match status" value="1"/>
</dbReference>
<dbReference type="InterPro" id="IPR059032">
    <property type="entry name" value="WHD_DDX60"/>
</dbReference>
<name>A0A8C3T0G6_CHESE</name>
<reference evidence="9" key="2">
    <citation type="submission" date="2025-09" db="UniProtKB">
        <authorList>
            <consortium name="Ensembl"/>
        </authorList>
    </citation>
    <scope>IDENTIFICATION</scope>
</reference>
<keyword evidence="10" id="KW-1185">Reference proteome</keyword>
<dbReference type="GO" id="GO:0016787">
    <property type="term" value="F:hydrolase activity"/>
    <property type="evidence" value="ECO:0007669"/>
    <property type="project" value="UniProtKB-KW"/>
</dbReference>
<dbReference type="Pfam" id="PF23002">
    <property type="entry name" value="PIN-like_DDX60"/>
    <property type="match status" value="1"/>
</dbReference>
<keyword evidence="4" id="KW-0067">ATP-binding</keyword>
<keyword evidence="3" id="KW-0347">Helicase</keyword>
<dbReference type="InterPro" id="IPR027417">
    <property type="entry name" value="P-loop_NTPase"/>
</dbReference>
<dbReference type="InterPro" id="IPR001650">
    <property type="entry name" value="Helicase_C-like"/>
</dbReference>
<dbReference type="PROSITE" id="PS51192">
    <property type="entry name" value="HELICASE_ATP_BIND_1"/>
    <property type="match status" value="1"/>
</dbReference>
<dbReference type="Pfam" id="PF00270">
    <property type="entry name" value="DEAD"/>
    <property type="match status" value="1"/>
</dbReference>
<dbReference type="Pfam" id="PF26167">
    <property type="entry name" value="TPR_DDX60"/>
    <property type="match status" value="1"/>
</dbReference>
<dbReference type="Ensembl" id="ENSCSRT00000023110.1">
    <property type="protein sequence ID" value="ENSCSRP00000022137.1"/>
    <property type="gene ID" value="ENSCSRG00000016580.1"/>
</dbReference>
<protein>
    <recommendedName>
        <fullName evidence="11">DExD/H-box helicase 60</fullName>
    </recommendedName>
</protein>
<feature type="region of interest" description="Disordered" evidence="6">
    <location>
        <begin position="488"/>
        <end position="507"/>
    </location>
</feature>
<evidence type="ECO:0000256" key="5">
    <source>
        <dbReference type="SAM" id="Coils"/>
    </source>
</evidence>
<feature type="region of interest" description="Disordered" evidence="6">
    <location>
        <begin position="1356"/>
        <end position="1378"/>
    </location>
</feature>
<dbReference type="Pfam" id="PF00271">
    <property type="entry name" value="Helicase_C"/>
    <property type="match status" value="1"/>
</dbReference>
<dbReference type="Gene3D" id="3.40.50.300">
    <property type="entry name" value="P-loop containing nucleotide triphosphate hydrolases"/>
    <property type="match status" value="2"/>
</dbReference>
<evidence type="ECO:0000256" key="3">
    <source>
        <dbReference type="ARBA" id="ARBA00022806"/>
    </source>
</evidence>
<dbReference type="SMART" id="SM00490">
    <property type="entry name" value="HELICc"/>
    <property type="match status" value="1"/>
</dbReference>
<dbReference type="SUPFAM" id="SSF52540">
    <property type="entry name" value="P-loop containing nucleoside triphosphate hydrolases"/>
    <property type="match status" value="1"/>
</dbReference>
<keyword evidence="2" id="KW-0378">Hydrolase</keyword>
<feature type="domain" description="Helicase ATP-binding" evidence="7">
    <location>
        <begin position="742"/>
        <end position="909"/>
    </location>
</feature>
<dbReference type="InterPro" id="IPR014001">
    <property type="entry name" value="Helicase_ATP-bd"/>
</dbReference>